<comment type="caution">
    <text evidence="2">The sequence shown here is derived from an EMBL/GenBank/DDBJ whole genome shotgun (WGS) entry which is preliminary data.</text>
</comment>
<gene>
    <name evidence="2" type="primary">arnC_3</name>
    <name evidence="2" type="ORF">HOV93_43810</name>
</gene>
<dbReference type="EMBL" id="JABRWO010000013">
    <property type="protein sequence ID" value="MBA2117185.1"/>
    <property type="molecule type" value="Genomic_DNA"/>
</dbReference>
<keyword evidence="2" id="KW-0328">Glycosyltransferase</keyword>
<organism evidence="2 3">
    <name type="scientific">Bremerella alba</name>
    <dbReference type="NCBI Taxonomy" id="980252"/>
    <lineage>
        <taxon>Bacteria</taxon>
        <taxon>Pseudomonadati</taxon>
        <taxon>Planctomycetota</taxon>
        <taxon>Planctomycetia</taxon>
        <taxon>Pirellulales</taxon>
        <taxon>Pirellulaceae</taxon>
        <taxon>Bremerella</taxon>
    </lineage>
</organism>
<name>A0A7V9A962_9BACT</name>
<dbReference type="InterPro" id="IPR001173">
    <property type="entry name" value="Glyco_trans_2-like"/>
</dbReference>
<feature type="domain" description="Glycosyltransferase 2-like" evidence="1">
    <location>
        <begin position="82"/>
        <end position="244"/>
    </location>
</feature>
<reference evidence="2 3" key="1">
    <citation type="submission" date="2020-05" db="EMBL/GenBank/DDBJ databases">
        <title>Bremerella alba sp. nov., a novel planctomycete isolated from the surface of the macroalga Fucus spiralis.</title>
        <authorList>
            <person name="Godinho O."/>
            <person name="Botelho R."/>
            <person name="Albuquerque L."/>
            <person name="Wiegand S."/>
            <person name="Da Costa M.S."/>
            <person name="Lobo-Da-Cunha A."/>
            <person name="Jogler C."/>
            <person name="Lage O.M."/>
        </authorList>
    </citation>
    <scope>NUCLEOTIDE SEQUENCE [LARGE SCALE GENOMIC DNA]</scope>
    <source>
        <strain evidence="2 3">FF15</strain>
    </source>
</reference>
<protein>
    <submittedName>
        <fullName evidence="2">Undecaprenyl-phosphate 4-deoxy-4-formamido-L-arabinose transferase</fullName>
        <ecNumber evidence="2">2.4.2.53</ecNumber>
    </submittedName>
</protein>
<dbReference type="InterPro" id="IPR050256">
    <property type="entry name" value="Glycosyltransferase_2"/>
</dbReference>
<keyword evidence="2" id="KW-0808">Transferase</keyword>
<accession>A0A7V9A962</accession>
<dbReference type="GO" id="GO:0099621">
    <property type="term" value="F:undecaprenyl-phosphate 4-deoxy-4-formamido-L-arabinose transferase activity"/>
    <property type="evidence" value="ECO:0007669"/>
    <property type="project" value="UniProtKB-EC"/>
</dbReference>
<dbReference type="InterPro" id="IPR029044">
    <property type="entry name" value="Nucleotide-diphossugar_trans"/>
</dbReference>
<dbReference type="PANTHER" id="PTHR48090">
    <property type="entry name" value="UNDECAPRENYL-PHOSPHATE 4-DEOXY-4-FORMAMIDO-L-ARABINOSE TRANSFERASE-RELATED"/>
    <property type="match status" value="1"/>
</dbReference>
<proteinExistence type="predicted"/>
<dbReference type="CDD" id="cd04179">
    <property type="entry name" value="DPM_DPG-synthase_like"/>
    <property type="match status" value="1"/>
</dbReference>
<evidence type="ECO:0000259" key="1">
    <source>
        <dbReference type="Pfam" id="PF00535"/>
    </source>
</evidence>
<evidence type="ECO:0000313" key="2">
    <source>
        <dbReference type="EMBL" id="MBA2117185.1"/>
    </source>
</evidence>
<dbReference type="Gene3D" id="3.90.550.10">
    <property type="entry name" value="Spore Coat Polysaccharide Biosynthesis Protein SpsA, Chain A"/>
    <property type="match status" value="1"/>
</dbReference>
<dbReference type="EC" id="2.4.2.53" evidence="2"/>
<keyword evidence="3" id="KW-1185">Reference proteome</keyword>
<dbReference type="SUPFAM" id="SSF53448">
    <property type="entry name" value="Nucleotide-diphospho-sugar transferases"/>
    <property type="match status" value="1"/>
</dbReference>
<dbReference type="Pfam" id="PF00535">
    <property type="entry name" value="Glycos_transf_2"/>
    <property type="match status" value="1"/>
</dbReference>
<dbReference type="AlphaFoldDB" id="A0A7V9A962"/>
<dbReference type="PANTHER" id="PTHR48090:SF7">
    <property type="entry name" value="RFBJ PROTEIN"/>
    <property type="match status" value="1"/>
</dbReference>
<sequence length="304" mass="34927">MYADLVGRCGPFRVRAFFFPELPKPMSIHSENDQDVLSHLEQTLLEISTDESRRVEMLHQLLGEAACYRLAIYEIPHDFILSVVVPIFNEVNSLQQVIAAVRQCGFKCEIILVDDGSTDGTRQLLETLRDQTDLKIILHEKNQGKGAALATGFKEATGDAVIIQDADLEYTPKDYRALLQPIICEGVDAVYGSRFITGQRNVPRVRHYLANKLVTMWSNLFSNLYLTDMETCYKVFRREVIQEIAPTLREKRFGIEPEITAKLARRKGLRIREVPIRYFPRTFEEGKKIGWKDGIRALWCAIRY</sequence>
<dbReference type="Proteomes" id="UP000551616">
    <property type="component" value="Unassembled WGS sequence"/>
</dbReference>
<evidence type="ECO:0000313" key="3">
    <source>
        <dbReference type="Proteomes" id="UP000551616"/>
    </source>
</evidence>